<dbReference type="InterPro" id="IPR036236">
    <property type="entry name" value="Znf_C2H2_sf"/>
</dbReference>
<feature type="compositionally biased region" description="Basic and acidic residues" evidence="10">
    <location>
        <begin position="64"/>
        <end position="74"/>
    </location>
</feature>
<feature type="domain" description="C2H2-type" evidence="11">
    <location>
        <begin position="267"/>
        <end position="295"/>
    </location>
</feature>
<feature type="compositionally biased region" description="Basic and acidic residues" evidence="10">
    <location>
        <begin position="32"/>
        <end position="43"/>
    </location>
</feature>
<evidence type="ECO:0000313" key="13">
    <source>
        <dbReference type="Proteomes" id="UP000291343"/>
    </source>
</evidence>
<feature type="domain" description="C2H2-type" evidence="11">
    <location>
        <begin position="473"/>
        <end position="500"/>
    </location>
</feature>
<dbReference type="PANTHER" id="PTHR24399:SF23">
    <property type="entry name" value="C2H2-TYPE DOMAIN-CONTAINING PROTEIN"/>
    <property type="match status" value="1"/>
</dbReference>
<accession>A0A482XGW6</accession>
<dbReference type="Pfam" id="PF00096">
    <property type="entry name" value="zf-C2H2"/>
    <property type="match status" value="10"/>
</dbReference>
<dbReference type="FunFam" id="3.30.160.60:FF:000446">
    <property type="entry name" value="Zinc finger protein"/>
    <property type="match status" value="2"/>
</dbReference>
<dbReference type="FunFam" id="3.30.160.60:FF:000624">
    <property type="entry name" value="zinc finger protein 697"/>
    <property type="match status" value="2"/>
</dbReference>
<evidence type="ECO:0000256" key="4">
    <source>
        <dbReference type="ARBA" id="ARBA00022771"/>
    </source>
</evidence>
<dbReference type="PROSITE" id="PS50157">
    <property type="entry name" value="ZINC_FINGER_C2H2_2"/>
    <property type="match status" value="12"/>
</dbReference>
<dbReference type="InParanoid" id="A0A482XGW6"/>
<evidence type="ECO:0000256" key="10">
    <source>
        <dbReference type="SAM" id="MobiDB-lite"/>
    </source>
</evidence>
<feature type="compositionally biased region" description="Basic residues" evidence="10">
    <location>
        <begin position="16"/>
        <end position="31"/>
    </location>
</feature>
<feature type="domain" description="C2H2-type" evidence="11">
    <location>
        <begin position="501"/>
        <end position="529"/>
    </location>
</feature>
<keyword evidence="4 9" id="KW-0863">Zinc-finger</keyword>
<keyword evidence="8" id="KW-0539">Nucleus</keyword>
<evidence type="ECO:0000259" key="11">
    <source>
        <dbReference type="PROSITE" id="PS50157"/>
    </source>
</evidence>
<dbReference type="Gene3D" id="3.30.160.60">
    <property type="entry name" value="Classic Zinc Finger"/>
    <property type="match status" value="11"/>
</dbReference>
<proteinExistence type="predicted"/>
<evidence type="ECO:0000256" key="8">
    <source>
        <dbReference type="ARBA" id="ARBA00023242"/>
    </source>
</evidence>
<dbReference type="GO" id="GO:0008270">
    <property type="term" value="F:zinc ion binding"/>
    <property type="evidence" value="ECO:0007669"/>
    <property type="project" value="UniProtKB-KW"/>
</dbReference>
<evidence type="ECO:0000256" key="2">
    <source>
        <dbReference type="ARBA" id="ARBA00022723"/>
    </source>
</evidence>
<dbReference type="FunCoup" id="A0A482XGW6">
    <property type="interactions" value="324"/>
</dbReference>
<gene>
    <name evidence="12" type="ORF">LSTR_LSTR002014</name>
</gene>
<dbReference type="AlphaFoldDB" id="A0A482XGW6"/>
<dbReference type="Proteomes" id="UP000291343">
    <property type="component" value="Unassembled WGS sequence"/>
</dbReference>
<protein>
    <recommendedName>
        <fullName evidence="11">C2H2-type domain-containing protein</fullName>
    </recommendedName>
</protein>
<sequence>MMEVAEPGDGDVLIHRSPKKVRVYPRAAKKKPNIEGDVPKNTEEEAPVQSTSKPRSRRKTSKATTKEDSQHEISETEMQLESIQEEEEEETSINNNTPLPKAKEIKKSEQLNFQCEVCPRMFKTDKGARQHSAWCKNLALYPDKSNKKVGKTLPKPQSASKKPSEAGDVANAETAAAISAESNDDYDESMYDSDDYNFDNTDDDEDFTASDYVNESGLRKDTPSEKDIENIIKEIKQFTQVEVEAVEEGLCHCCGEDLATAHTSGEHECSECKKHFKFKSSLERHRRVEHNDGQTFECPECETRCPDRGTLARHMYTHTGLKPYSCRFCRKTFSRKYHLVRHNMQTGCDGSEQPTFPCQVCGRVFNRKDNLREHLRAHAGQTKRKKSYTCELCDKEFFGTTLLHIHKRTHKGWERPYKCDLCEKRFPSSGAMKKHRRKHTGERPYECNECNAKFSAKETLNRHLKTHNGMKPHICQFCGKRFIQATQLRAHIFHHSGEHGFKCPHCNKSFNRRSRLTLHTKYVHEGAKPFTCDLCNKTFVRKEDLARHQILHSGVKAHKCPICEKSFAMKSSLKIHLLTHTKEPPRSCDECGRAFIRQDCLLRHMRTKHREMLEEIMADAERKKLQQQLISAADADKIFEQDPDNPAGVLSDEALAQSITELLSLLVDETTLKAFGWPEATVDHVLESVIKRCGHEPAGFNDMPYSDKLRENAKLLFTVVIDDNVVKTLLNNQTVDEVILHVLRLAKS</sequence>
<dbReference type="SMART" id="SM00355">
    <property type="entry name" value="ZnF_C2H2"/>
    <property type="match status" value="13"/>
</dbReference>
<keyword evidence="3" id="KW-0677">Repeat</keyword>
<feature type="domain" description="C2H2-type" evidence="11">
    <location>
        <begin position="356"/>
        <end position="383"/>
    </location>
</feature>
<feature type="domain" description="C2H2-type" evidence="11">
    <location>
        <begin position="417"/>
        <end position="444"/>
    </location>
</feature>
<name>A0A482XGW6_LAOST</name>
<reference evidence="12 13" key="1">
    <citation type="journal article" date="2017" name="Gigascience">
        <title>Genome sequence of the small brown planthopper, Laodelphax striatellus.</title>
        <authorList>
            <person name="Zhu J."/>
            <person name="Jiang F."/>
            <person name="Wang X."/>
            <person name="Yang P."/>
            <person name="Bao Y."/>
            <person name="Zhao W."/>
            <person name="Wang W."/>
            <person name="Lu H."/>
            <person name="Wang Q."/>
            <person name="Cui N."/>
            <person name="Li J."/>
            <person name="Chen X."/>
            <person name="Luo L."/>
            <person name="Yu J."/>
            <person name="Kang L."/>
            <person name="Cui F."/>
        </authorList>
    </citation>
    <scope>NUCLEOTIDE SEQUENCE [LARGE SCALE GENOMIC DNA]</scope>
    <source>
        <strain evidence="12">Lst14</strain>
    </source>
</reference>
<evidence type="ECO:0000256" key="9">
    <source>
        <dbReference type="PROSITE-ProRule" id="PRU00042"/>
    </source>
</evidence>
<feature type="compositionally biased region" description="Low complexity" evidence="10">
    <location>
        <begin position="170"/>
        <end position="181"/>
    </location>
</feature>
<feature type="domain" description="C2H2-type" evidence="11">
    <location>
        <begin position="296"/>
        <end position="323"/>
    </location>
</feature>
<dbReference type="GO" id="GO:0001817">
    <property type="term" value="P:regulation of cytokine production"/>
    <property type="evidence" value="ECO:0007669"/>
    <property type="project" value="TreeGrafter"/>
</dbReference>
<evidence type="ECO:0000256" key="7">
    <source>
        <dbReference type="ARBA" id="ARBA00023163"/>
    </source>
</evidence>
<feature type="domain" description="C2H2-type" evidence="11">
    <location>
        <begin position="558"/>
        <end position="585"/>
    </location>
</feature>
<keyword evidence="7" id="KW-0804">Transcription</keyword>
<evidence type="ECO:0000256" key="3">
    <source>
        <dbReference type="ARBA" id="ARBA00022737"/>
    </source>
</evidence>
<dbReference type="InterPro" id="IPR013087">
    <property type="entry name" value="Znf_C2H2_type"/>
</dbReference>
<evidence type="ECO:0000313" key="12">
    <source>
        <dbReference type="EMBL" id="RZF45053.1"/>
    </source>
</evidence>
<feature type="domain" description="C2H2-type" evidence="11">
    <location>
        <begin position="445"/>
        <end position="472"/>
    </location>
</feature>
<organism evidence="12 13">
    <name type="scientific">Laodelphax striatellus</name>
    <name type="common">Small brown planthopper</name>
    <name type="synonym">Delphax striatella</name>
    <dbReference type="NCBI Taxonomy" id="195883"/>
    <lineage>
        <taxon>Eukaryota</taxon>
        <taxon>Metazoa</taxon>
        <taxon>Ecdysozoa</taxon>
        <taxon>Arthropoda</taxon>
        <taxon>Hexapoda</taxon>
        <taxon>Insecta</taxon>
        <taxon>Pterygota</taxon>
        <taxon>Neoptera</taxon>
        <taxon>Paraneoptera</taxon>
        <taxon>Hemiptera</taxon>
        <taxon>Auchenorrhyncha</taxon>
        <taxon>Fulgoroidea</taxon>
        <taxon>Delphacidae</taxon>
        <taxon>Criomorphinae</taxon>
        <taxon>Laodelphax</taxon>
    </lineage>
</organism>
<feature type="region of interest" description="Disordered" evidence="10">
    <location>
        <begin position="145"/>
        <end position="225"/>
    </location>
</feature>
<comment type="caution">
    <text evidence="12">The sequence shown here is derived from an EMBL/GenBank/DDBJ whole genome shotgun (WGS) entry which is preliminary data.</text>
</comment>
<dbReference type="GO" id="GO:0000978">
    <property type="term" value="F:RNA polymerase II cis-regulatory region sequence-specific DNA binding"/>
    <property type="evidence" value="ECO:0007669"/>
    <property type="project" value="TreeGrafter"/>
</dbReference>
<evidence type="ECO:0000256" key="1">
    <source>
        <dbReference type="ARBA" id="ARBA00004123"/>
    </source>
</evidence>
<keyword evidence="13" id="KW-1185">Reference proteome</keyword>
<dbReference type="EMBL" id="QKKF02010000">
    <property type="protein sequence ID" value="RZF45053.1"/>
    <property type="molecule type" value="Genomic_DNA"/>
</dbReference>
<keyword evidence="5" id="KW-0862">Zinc</keyword>
<feature type="domain" description="C2H2-type" evidence="11">
    <location>
        <begin position="530"/>
        <end position="557"/>
    </location>
</feature>
<dbReference type="PROSITE" id="PS00028">
    <property type="entry name" value="ZINC_FINGER_C2H2_1"/>
    <property type="match status" value="11"/>
</dbReference>
<dbReference type="FunFam" id="3.30.160.60:FF:000512">
    <property type="entry name" value="zinc finger protein 197 isoform X1"/>
    <property type="match status" value="1"/>
</dbReference>
<dbReference type="FunFam" id="3.30.160.60:FF:000065">
    <property type="entry name" value="B-cell CLL/lymphoma 6, member B"/>
    <property type="match status" value="1"/>
</dbReference>
<keyword evidence="6" id="KW-0805">Transcription regulation</keyword>
<feature type="domain" description="C2H2-type" evidence="11">
    <location>
        <begin position="586"/>
        <end position="609"/>
    </location>
</feature>
<dbReference type="OrthoDB" id="654211at2759"/>
<keyword evidence="2" id="KW-0479">Metal-binding</keyword>
<evidence type="ECO:0000256" key="5">
    <source>
        <dbReference type="ARBA" id="ARBA00022833"/>
    </source>
</evidence>
<dbReference type="SMR" id="A0A482XGW6"/>
<dbReference type="SUPFAM" id="SSF57667">
    <property type="entry name" value="beta-beta-alpha zinc fingers"/>
    <property type="match status" value="6"/>
</dbReference>
<dbReference type="FunFam" id="3.30.160.60:FF:002343">
    <property type="entry name" value="Zinc finger protein 33A"/>
    <property type="match status" value="1"/>
</dbReference>
<dbReference type="GO" id="GO:0005654">
    <property type="term" value="C:nucleoplasm"/>
    <property type="evidence" value="ECO:0007669"/>
    <property type="project" value="TreeGrafter"/>
</dbReference>
<comment type="subcellular location">
    <subcellularLocation>
        <location evidence="1">Nucleus</location>
    </subcellularLocation>
</comment>
<dbReference type="GO" id="GO:0002682">
    <property type="term" value="P:regulation of immune system process"/>
    <property type="evidence" value="ECO:0007669"/>
    <property type="project" value="TreeGrafter"/>
</dbReference>
<dbReference type="FunFam" id="3.30.160.60:FF:000145">
    <property type="entry name" value="Zinc finger protein 574"/>
    <property type="match status" value="1"/>
</dbReference>
<evidence type="ECO:0000256" key="6">
    <source>
        <dbReference type="ARBA" id="ARBA00023015"/>
    </source>
</evidence>
<dbReference type="PANTHER" id="PTHR24399">
    <property type="entry name" value="ZINC FINGER AND BTB DOMAIN-CONTAINING"/>
    <property type="match status" value="1"/>
</dbReference>
<feature type="domain" description="C2H2-type" evidence="11">
    <location>
        <begin position="324"/>
        <end position="354"/>
    </location>
</feature>
<feature type="compositionally biased region" description="Acidic residues" evidence="10">
    <location>
        <begin position="182"/>
        <end position="208"/>
    </location>
</feature>
<dbReference type="GO" id="GO:0001227">
    <property type="term" value="F:DNA-binding transcription repressor activity, RNA polymerase II-specific"/>
    <property type="evidence" value="ECO:0007669"/>
    <property type="project" value="TreeGrafter"/>
</dbReference>
<feature type="region of interest" description="Disordered" evidence="10">
    <location>
        <begin position="1"/>
        <end position="108"/>
    </location>
</feature>
<feature type="domain" description="C2H2-type" evidence="11">
    <location>
        <begin position="388"/>
        <end position="415"/>
    </location>
</feature>
<dbReference type="STRING" id="195883.A0A482XGW6"/>